<evidence type="ECO:0000313" key="16">
    <source>
        <dbReference type="Proteomes" id="UP000091969"/>
    </source>
</evidence>
<keyword evidence="5" id="KW-0067">ATP-binding</keyword>
<dbReference type="Pfam" id="PF07005">
    <property type="entry name" value="SBD_N"/>
    <property type="match status" value="1"/>
</dbReference>
<evidence type="ECO:0000259" key="13">
    <source>
        <dbReference type="Pfam" id="PF07005"/>
    </source>
</evidence>
<keyword evidence="3" id="KW-0547">Nucleotide-binding</keyword>
<comment type="similarity">
    <text evidence="1">Belongs to the four-carbon acid sugar kinase family.</text>
</comment>
<keyword evidence="2" id="KW-0808">Transferase</keyword>
<dbReference type="InterPro" id="IPR037051">
    <property type="entry name" value="4-carb_acid_sugar_kinase_N_sf"/>
</dbReference>
<feature type="domain" description="Four-carbon acid sugar kinase N-terminal" evidence="13">
    <location>
        <begin position="4"/>
        <end position="227"/>
    </location>
</feature>
<dbReference type="RefSeq" id="WP_068609509.1">
    <property type="nucleotide sequence ID" value="NZ_LZDH01000056.1"/>
</dbReference>
<comment type="catalytic activity">
    <reaction evidence="7">
        <text>3-dehydro-L-erythronate + ATP = 3-dehydro-4-O-phospho-L-erythronate + ADP + H(+)</text>
        <dbReference type="Rhea" id="RHEA:52552"/>
        <dbReference type="ChEBI" id="CHEBI:15378"/>
        <dbReference type="ChEBI" id="CHEBI:30616"/>
        <dbReference type="ChEBI" id="CHEBI:136592"/>
        <dbReference type="ChEBI" id="CHEBI:136670"/>
        <dbReference type="ChEBI" id="CHEBI:456216"/>
        <dbReference type="EC" id="2.7.1.217"/>
    </reaction>
</comment>
<dbReference type="Pfam" id="PF17042">
    <property type="entry name" value="NBD_C"/>
    <property type="match status" value="1"/>
</dbReference>
<dbReference type="GO" id="GO:0016301">
    <property type="term" value="F:kinase activity"/>
    <property type="evidence" value="ECO:0007669"/>
    <property type="project" value="UniProtKB-KW"/>
</dbReference>
<dbReference type="STRING" id="1101373.A9O67_07300"/>
<comment type="catalytic activity">
    <reaction evidence="8">
        <text>3-dehydro-D-erythronate + ATP = 3-dehydro-4-O-phospho-D-erythronate + ADP + H(+)</text>
        <dbReference type="Rhea" id="RHEA:52556"/>
        <dbReference type="ChEBI" id="CHEBI:15378"/>
        <dbReference type="ChEBI" id="CHEBI:30616"/>
        <dbReference type="ChEBI" id="CHEBI:57958"/>
        <dbReference type="ChEBI" id="CHEBI:136593"/>
        <dbReference type="ChEBI" id="CHEBI:456216"/>
        <dbReference type="EC" id="2.7.1.217"/>
    </reaction>
</comment>
<dbReference type="OrthoDB" id="191465at2"/>
<protein>
    <recommendedName>
        <fullName evidence="11">3-oxo-tetronate kinase</fullName>
        <ecNumber evidence="10">2.7.1.217</ecNumber>
    </recommendedName>
    <alternativeName>
        <fullName evidence="12">3-dehydrotetronate 4-kinase</fullName>
    </alternativeName>
</protein>
<evidence type="ECO:0000259" key="14">
    <source>
        <dbReference type="Pfam" id="PF17042"/>
    </source>
</evidence>
<comment type="function">
    <text evidence="9">Catalyzes the ATP-dependent phosphorylation of 3-oxo-tetronate to 3-oxo-tetronate 4-phosphate.</text>
</comment>
<evidence type="ECO:0000256" key="4">
    <source>
        <dbReference type="ARBA" id="ARBA00022777"/>
    </source>
</evidence>
<evidence type="ECO:0000256" key="1">
    <source>
        <dbReference type="ARBA" id="ARBA00005715"/>
    </source>
</evidence>
<evidence type="ECO:0000256" key="6">
    <source>
        <dbReference type="ARBA" id="ARBA00023277"/>
    </source>
</evidence>
<dbReference type="Gene3D" id="3.40.50.10840">
    <property type="entry name" value="Putative sugar-binding, N-terminal domain"/>
    <property type="match status" value="1"/>
</dbReference>
<evidence type="ECO:0000256" key="3">
    <source>
        <dbReference type="ARBA" id="ARBA00022741"/>
    </source>
</evidence>
<reference evidence="15 16" key="1">
    <citation type="submission" date="2016-06" db="EMBL/GenBank/DDBJ databases">
        <title>Genome sequence of Tepidimonas fonticaldi PL17.</title>
        <authorList>
            <person name="Pinnaka A.K."/>
        </authorList>
    </citation>
    <scope>NUCLEOTIDE SEQUENCE [LARGE SCALE GENOMIC DNA]</scope>
    <source>
        <strain evidence="15 16">PL17</strain>
    </source>
</reference>
<evidence type="ECO:0000256" key="9">
    <source>
        <dbReference type="ARBA" id="ARBA00037335"/>
    </source>
</evidence>
<gene>
    <name evidence="15" type="ORF">A9O67_07300</name>
</gene>
<evidence type="ECO:0000313" key="15">
    <source>
        <dbReference type="EMBL" id="OBS30765.1"/>
    </source>
</evidence>
<proteinExistence type="inferred from homology"/>
<dbReference type="Gene3D" id="3.40.980.20">
    <property type="entry name" value="Four-carbon acid sugar kinase, nucleotide binding domain"/>
    <property type="match status" value="1"/>
</dbReference>
<dbReference type="GO" id="GO:0005524">
    <property type="term" value="F:ATP binding"/>
    <property type="evidence" value="ECO:0007669"/>
    <property type="project" value="UniProtKB-KW"/>
</dbReference>
<dbReference type="AlphaFoldDB" id="A0A1A6DVE8"/>
<evidence type="ECO:0000256" key="11">
    <source>
        <dbReference type="ARBA" id="ARBA00039461"/>
    </source>
</evidence>
<dbReference type="InterPro" id="IPR050007">
    <property type="entry name" value="OtnK"/>
</dbReference>
<dbReference type="InterPro" id="IPR010737">
    <property type="entry name" value="4-carb_acid_sugar_kinase_N"/>
</dbReference>
<dbReference type="NCBIfam" id="NF043035">
    <property type="entry name" value="OxoTetrKin"/>
    <property type="match status" value="1"/>
</dbReference>
<comment type="caution">
    <text evidence="15">The sequence shown here is derived from an EMBL/GenBank/DDBJ whole genome shotgun (WGS) entry which is preliminary data.</text>
</comment>
<keyword evidence="6" id="KW-0119">Carbohydrate metabolism</keyword>
<evidence type="ECO:0000256" key="7">
    <source>
        <dbReference type="ARBA" id="ARBA00035898"/>
    </source>
</evidence>
<accession>A0A1A6DVE8</accession>
<dbReference type="SUPFAM" id="SSF142764">
    <property type="entry name" value="YgbK-like"/>
    <property type="match status" value="1"/>
</dbReference>
<dbReference type="InterPro" id="IPR031475">
    <property type="entry name" value="NBD_C"/>
</dbReference>
<organism evidence="15 16">
    <name type="scientific">Tepidimonas fonticaldi</name>
    <dbReference type="NCBI Taxonomy" id="1101373"/>
    <lineage>
        <taxon>Bacteria</taxon>
        <taxon>Pseudomonadati</taxon>
        <taxon>Pseudomonadota</taxon>
        <taxon>Betaproteobacteria</taxon>
        <taxon>Burkholderiales</taxon>
        <taxon>Tepidimonas</taxon>
    </lineage>
</organism>
<evidence type="ECO:0000256" key="10">
    <source>
        <dbReference type="ARBA" id="ARBA00039095"/>
    </source>
</evidence>
<evidence type="ECO:0000256" key="8">
    <source>
        <dbReference type="ARBA" id="ARBA00036346"/>
    </source>
</evidence>
<evidence type="ECO:0000256" key="2">
    <source>
        <dbReference type="ARBA" id="ARBA00022679"/>
    </source>
</evidence>
<sequence>MTVLGVIADDFTGATDVASMLVRAGMRTVQVIGVPEGPPPQADAIVVALKSRTVPAPQAVAESLAALRWLQAAGARQFYFKYCSTFDSTPAGNIGPVAEALLEALNSDFAIACPAFPENGRTVFRGHLFVGDQLLSESGMRHHPLTPMTDANLVAVLQAQSRGRVGLVRYDTVGQGVEAVRARFAQLRAEGVRLAVADAIDNDDLRTLAAACAELPLITAGSGVALGLPAVYQARGWIRPDAQAAALPTVGGAAAVLSGSCSDATNAQVQHWIEAGRPALRIDPHALAQGRPAAAEALAWARDRLLDGPVLVYTTARPNEVRAIQSELGAERAGAMVEQCLATIAQGLVDAGVRRLVVAGGETSGAVVQALGVRQLRIGAPIDPGVPWTHAEGRPLLLALKSGNFGGVDFFAKALAQVA</sequence>
<dbReference type="EC" id="2.7.1.217" evidence="10"/>
<name>A0A1A6DVE8_9BURK</name>
<keyword evidence="4" id="KW-0418">Kinase</keyword>
<evidence type="ECO:0000256" key="12">
    <source>
        <dbReference type="ARBA" id="ARBA00041377"/>
    </source>
</evidence>
<feature type="domain" description="Four-carbon acid sugar kinase nucleotide binding" evidence="14">
    <location>
        <begin position="255"/>
        <end position="411"/>
    </location>
</feature>
<dbReference type="InterPro" id="IPR042213">
    <property type="entry name" value="NBD_C_sf"/>
</dbReference>
<dbReference type="EMBL" id="LZDH01000056">
    <property type="protein sequence ID" value="OBS30765.1"/>
    <property type="molecule type" value="Genomic_DNA"/>
</dbReference>
<evidence type="ECO:0000256" key="5">
    <source>
        <dbReference type="ARBA" id="ARBA00022840"/>
    </source>
</evidence>
<keyword evidence="16" id="KW-1185">Reference proteome</keyword>
<dbReference type="Proteomes" id="UP000091969">
    <property type="component" value="Unassembled WGS sequence"/>
</dbReference>